<proteinExistence type="predicted"/>
<protein>
    <submittedName>
        <fullName evidence="1">Uncharacterized protein</fullName>
    </submittedName>
</protein>
<reference evidence="1" key="1">
    <citation type="journal article" date="2015" name="Nature">
        <title>Complex archaea that bridge the gap between prokaryotes and eukaryotes.</title>
        <authorList>
            <person name="Spang A."/>
            <person name="Saw J.H."/>
            <person name="Jorgensen S.L."/>
            <person name="Zaremba-Niedzwiedzka K."/>
            <person name="Martijn J."/>
            <person name="Lind A.E."/>
            <person name="van Eijk R."/>
            <person name="Schleper C."/>
            <person name="Guy L."/>
            <person name="Ettema T.J."/>
        </authorList>
    </citation>
    <scope>NUCLEOTIDE SEQUENCE</scope>
</reference>
<feature type="non-terminal residue" evidence="1">
    <location>
        <position position="1"/>
    </location>
</feature>
<organism evidence="1">
    <name type="scientific">marine sediment metagenome</name>
    <dbReference type="NCBI Taxonomy" id="412755"/>
    <lineage>
        <taxon>unclassified sequences</taxon>
        <taxon>metagenomes</taxon>
        <taxon>ecological metagenomes</taxon>
    </lineage>
</organism>
<accession>A0A0F9AI08</accession>
<sequence>RGKLVKLLVKKLKENPEVMAGSEEDDE</sequence>
<comment type="caution">
    <text evidence="1">The sequence shown here is derived from an EMBL/GenBank/DDBJ whole genome shotgun (WGS) entry which is preliminary data.</text>
</comment>
<dbReference type="EMBL" id="LAZR01057554">
    <property type="protein sequence ID" value="KKK71826.1"/>
    <property type="molecule type" value="Genomic_DNA"/>
</dbReference>
<dbReference type="AlphaFoldDB" id="A0A0F9AI08"/>
<gene>
    <name evidence="1" type="ORF">LCGC14_2910000</name>
</gene>
<evidence type="ECO:0000313" key="1">
    <source>
        <dbReference type="EMBL" id="KKK71826.1"/>
    </source>
</evidence>
<name>A0A0F9AI08_9ZZZZ</name>